<keyword evidence="8" id="KW-0472">Membrane</keyword>
<dbReference type="EMBL" id="JABBJF010000004">
    <property type="protein sequence ID" value="MBC1185321.1"/>
    <property type="molecule type" value="Genomic_DNA"/>
</dbReference>
<evidence type="ECO:0000313" key="12">
    <source>
        <dbReference type="EMBL" id="MBC1185321.1"/>
    </source>
</evidence>
<dbReference type="SUPFAM" id="SSF141729">
    <property type="entry name" value="FimD N-terminal domain-like"/>
    <property type="match status" value="1"/>
</dbReference>
<protein>
    <submittedName>
        <fullName evidence="12">Fimbrial biogenesis outer membrane usher protein</fullName>
    </submittedName>
</protein>
<dbReference type="Proteomes" id="UP000607331">
    <property type="component" value="Unassembled WGS sequence"/>
</dbReference>
<feature type="domain" description="PapC-like C-terminal" evidence="10">
    <location>
        <begin position="768"/>
        <end position="836"/>
    </location>
</feature>
<dbReference type="InterPro" id="IPR000015">
    <property type="entry name" value="Fimb_usher"/>
</dbReference>
<dbReference type="InterPro" id="IPR043142">
    <property type="entry name" value="PapC-like_C_sf"/>
</dbReference>
<keyword evidence="9" id="KW-0998">Cell outer membrane</keyword>
<keyword evidence="4" id="KW-1134">Transmembrane beta strand</keyword>
<comment type="caution">
    <text evidence="12">The sequence shown here is derived from an EMBL/GenBank/DDBJ whole genome shotgun (WGS) entry which is preliminary data.</text>
</comment>
<evidence type="ECO:0000256" key="5">
    <source>
        <dbReference type="ARBA" id="ARBA00022558"/>
    </source>
</evidence>
<keyword evidence="5" id="KW-1029">Fimbrium biogenesis</keyword>
<dbReference type="Gene3D" id="2.60.40.3110">
    <property type="match status" value="1"/>
</dbReference>
<evidence type="ECO:0000256" key="1">
    <source>
        <dbReference type="ARBA" id="ARBA00004571"/>
    </source>
</evidence>
<evidence type="ECO:0000256" key="2">
    <source>
        <dbReference type="ARBA" id="ARBA00008064"/>
    </source>
</evidence>
<evidence type="ECO:0000256" key="3">
    <source>
        <dbReference type="ARBA" id="ARBA00022448"/>
    </source>
</evidence>
<dbReference type="PANTHER" id="PTHR30451:SF21">
    <property type="entry name" value="FIMBRIAL USHER DOMAIN-CONTAINING PROTEIN YDET-RELATED"/>
    <property type="match status" value="1"/>
</dbReference>
<feature type="domain" description="PapC N-terminal" evidence="11">
    <location>
        <begin position="31"/>
        <end position="176"/>
    </location>
</feature>
<dbReference type="Gene3D" id="2.60.40.2070">
    <property type="match status" value="1"/>
</dbReference>
<proteinExistence type="inferred from homology"/>
<dbReference type="InterPro" id="IPR037224">
    <property type="entry name" value="PapC_N_sf"/>
</dbReference>
<evidence type="ECO:0000256" key="4">
    <source>
        <dbReference type="ARBA" id="ARBA00022452"/>
    </source>
</evidence>
<comment type="subcellular location">
    <subcellularLocation>
        <location evidence="1">Cell outer membrane</location>
        <topology evidence="1">Multi-pass membrane protein</topology>
    </subcellularLocation>
</comment>
<dbReference type="Pfam" id="PF13954">
    <property type="entry name" value="PapC_N"/>
    <property type="match status" value="1"/>
</dbReference>
<dbReference type="InterPro" id="IPR042186">
    <property type="entry name" value="FimD_plug_dom"/>
</dbReference>
<dbReference type="PANTHER" id="PTHR30451">
    <property type="entry name" value="OUTER MEMBRANE USHER PROTEIN"/>
    <property type="match status" value="1"/>
</dbReference>
<evidence type="ECO:0000256" key="6">
    <source>
        <dbReference type="ARBA" id="ARBA00022692"/>
    </source>
</evidence>
<keyword evidence="13" id="KW-1185">Reference proteome</keyword>
<evidence type="ECO:0000256" key="9">
    <source>
        <dbReference type="ARBA" id="ARBA00023237"/>
    </source>
</evidence>
<evidence type="ECO:0000259" key="11">
    <source>
        <dbReference type="Pfam" id="PF13954"/>
    </source>
</evidence>
<name>A0ABR6RQB6_9ENTR</name>
<keyword evidence="3" id="KW-0813">Transport</keyword>
<dbReference type="Pfam" id="PF13953">
    <property type="entry name" value="PapC_C"/>
    <property type="match status" value="1"/>
</dbReference>
<accession>A0ABR6RQB6</accession>
<gene>
    <name evidence="12" type="ORF">HII27_06280</name>
</gene>
<dbReference type="Pfam" id="PF00577">
    <property type="entry name" value="Usher"/>
    <property type="match status" value="1"/>
</dbReference>
<dbReference type="InterPro" id="IPR025885">
    <property type="entry name" value="PapC_N"/>
</dbReference>
<dbReference type="Gene3D" id="2.60.40.2610">
    <property type="entry name" value="Outer membrane usher protein FimD, plug domain"/>
    <property type="match status" value="1"/>
</dbReference>
<evidence type="ECO:0000256" key="7">
    <source>
        <dbReference type="ARBA" id="ARBA00022729"/>
    </source>
</evidence>
<evidence type="ECO:0000259" key="10">
    <source>
        <dbReference type="Pfam" id="PF13953"/>
    </source>
</evidence>
<reference evidence="12 13" key="1">
    <citation type="submission" date="2020-04" db="EMBL/GenBank/DDBJ databases">
        <title>The draft genome of Kluyvera sichuanensis strain SCKS090646.</title>
        <authorList>
            <person name="Wei L."/>
            <person name="Liu L."/>
            <person name="Feng Y."/>
            <person name="Zong Z."/>
        </authorList>
    </citation>
    <scope>NUCLEOTIDE SEQUENCE [LARGE SCALE GENOMIC DNA]</scope>
    <source>
        <strain evidence="12 13">090646</strain>
    </source>
</reference>
<keyword evidence="7" id="KW-0732">Signal</keyword>
<sequence length="854" mass="94052">MISAYGNSICRWLNAGIILLAFQDAASAKEYFNPQLLDTSSTAVPQLDLSLFAQEDVPPGEYNIDIYINGKYIDTRTLTFQQDEDEHPPRLRACLSTSLLKQWGIRVEQYPKLQKNDDHCAALKAIPEATEKLDIMTQRYVLSVPQIAMLNVARGYVAESRWDDGITAGLLNYSLTGQQTTSRTGGDDDRSQFLSVQPGVNIGAWRLRNYSTYSHDGDEQRWESMYTSVSRDIRFLKSQLVMGEANTRADIFDSISFTGALLYSDTEMLPDSRQGFAPVIRGIAQSNAEVSVLQNGYVIYKTTVSPGSFEIKDIYPTGSSGDLYVNVKESDGSERRFIVPYASLAIMQREGQGNYSVAAGKTRHQENRAHEFNFVQGAGAWGLRGGFTAYAGFIQAEDQYSNVLVGTGMNIGGLGALSFDLSQSWAQLPREDNSAAISRESGQSYRLRYSKMLQQTDTSLSIAGYRYSTGGYYAFSDFTDAWNTEYQRSYDGGRMRDRVDISISQNLPLGSLVLSLVSESYWDTSRTDSLSLGYSGAIGGISYFANYAYSKNVSDDDEGRQSTRDNVFSLSFRLPFSVFSQDDKWRSVSASYAINHSDGGSTSHNLGLSGSLLRDNALNWQLSEGYDAEARATSGNLNVGYQSRYADLAAGYGYDEYSHRYSYGIRGGAVAHSKGLTLSRSLNESVALVQAPGVAGVPISGQTNVYTDGSGNAVIPYARPYHLNNVRLDSRDMAIAEVDIDNQDKNVVPTRGAVVVAKYKTWVGYKAMMTLRYRGRAVPFGAVVSLSNQEDDATRTNIVGDDGQVYLVGLGSKGSLQVKWGESADKRCQVDYVLPEPDVDSPILFYTGECRPVS</sequence>
<dbReference type="Gene3D" id="3.10.20.410">
    <property type="match status" value="1"/>
</dbReference>
<evidence type="ECO:0000256" key="8">
    <source>
        <dbReference type="ARBA" id="ARBA00023136"/>
    </source>
</evidence>
<evidence type="ECO:0000313" key="13">
    <source>
        <dbReference type="Proteomes" id="UP000607331"/>
    </source>
</evidence>
<organism evidence="12 13">
    <name type="scientific">Kluyvera sichuanensis</name>
    <dbReference type="NCBI Taxonomy" id="2725494"/>
    <lineage>
        <taxon>Bacteria</taxon>
        <taxon>Pseudomonadati</taxon>
        <taxon>Pseudomonadota</taxon>
        <taxon>Gammaproteobacteria</taxon>
        <taxon>Enterobacterales</taxon>
        <taxon>Enterobacteriaceae</taxon>
        <taxon>Kluyvera</taxon>
    </lineage>
</organism>
<comment type="similarity">
    <text evidence="2">Belongs to the fimbrial export usher family.</text>
</comment>
<keyword evidence="6" id="KW-0812">Transmembrane</keyword>
<dbReference type="InterPro" id="IPR025949">
    <property type="entry name" value="PapC-like_C"/>
</dbReference>